<name>A0A6I2UV24_9FIRM</name>
<dbReference type="EMBL" id="VUNL01000002">
    <property type="protein sequence ID" value="MSV23960.1"/>
    <property type="molecule type" value="Genomic_DNA"/>
</dbReference>
<dbReference type="InterPro" id="IPR021215">
    <property type="entry name" value="DUF2752"/>
</dbReference>
<keyword evidence="3" id="KW-1185">Reference proteome</keyword>
<evidence type="ECO:0000313" key="3">
    <source>
        <dbReference type="Proteomes" id="UP000430222"/>
    </source>
</evidence>
<accession>A0A6I2UV24</accession>
<feature type="transmembrane region" description="Helical" evidence="1">
    <location>
        <begin position="133"/>
        <end position="151"/>
    </location>
</feature>
<dbReference type="Pfam" id="PF10825">
    <property type="entry name" value="DUF2752"/>
    <property type="match status" value="1"/>
</dbReference>
<feature type="transmembrane region" description="Helical" evidence="1">
    <location>
        <begin position="93"/>
        <end position="113"/>
    </location>
</feature>
<organism evidence="2 3">
    <name type="scientific">Selenomonas montiformis</name>
    <dbReference type="NCBI Taxonomy" id="2652285"/>
    <lineage>
        <taxon>Bacteria</taxon>
        <taxon>Bacillati</taxon>
        <taxon>Bacillota</taxon>
        <taxon>Negativicutes</taxon>
        <taxon>Selenomonadales</taxon>
        <taxon>Selenomonadaceae</taxon>
        <taxon>Selenomonas</taxon>
    </lineage>
</organism>
<keyword evidence="1" id="KW-1133">Transmembrane helix</keyword>
<dbReference type="AlphaFoldDB" id="A0A6I2UV24"/>
<gene>
    <name evidence="2" type="ORF">FYJ78_01890</name>
</gene>
<comment type="caution">
    <text evidence="2">The sequence shown here is derived from an EMBL/GenBank/DDBJ whole genome shotgun (WGS) entry which is preliminary data.</text>
</comment>
<keyword evidence="1" id="KW-0472">Membrane</keyword>
<reference evidence="2 3" key="1">
    <citation type="submission" date="2019-08" db="EMBL/GenBank/DDBJ databases">
        <title>In-depth cultivation of the pig gut microbiome towards novel bacterial diversity and tailored functional studies.</title>
        <authorList>
            <person name="Wylensek D."/>
            <person name="Hitch T.C.A."/>
            <person name="Clavel T."/>
        </authorList>
    </citation>
    <scope>NUCLEOTIDE SEQUENCE [LARGE SCALE GENOMIC DNA]</scope>
    <source>
        <strain evidence="3">WCA-380-WT-3B3</strain>
    </source>
</reference>
<protein>
    <submittedName>
        <fullName evidence="2">DUF2752 domain-containing protein</fullName>
    </submittedName>
</protein>
<keyword evidence="1" id="KW-0812">Transmembrane</keyword>
<evidence type="ECO:0000313" key="2">
    <source>
        <dbReference type="EMBL" id="MSV23960.1"/>
    </source>
</evidence>
<evidence type="ECO:0000256" key="1">
    <source>
        <dbReference type="SAM" id="Phobius"/>
    </source>
</evidence>
<dbReference type="Proteomes" id="UP000430222">
    <property type="component" value="Unassembled WGS sequence"/>
</dbReference>
<proteinExistence type="predicted"/>
<sequence length="153" mass="16875">MISVLMMTVSKGAAKSVWNRTGMKNPDRMTRQRTRRNNVMRRWAVLLLAGLVYLGFCLSTGMSLPCPFRLLTGYLCPGCGVTHMALALAHGDLSGAMAANPAILLTAPLLLVLQIREDAHWIRTGEITDSDFYLPQILLAVFLLFGVWRNLAG</sequence>